<organism evidence="9 10">
    <name type="scientific">Salinigranum rubrum</name>
    <dbReference type="NCBI Taxonomy" id="755307"/>
    <lineage>
        <taxon>Archaea</taxon>
        <taxon>Methanobacteriati</taxon>
        <taxon>Methanobacteriota</taxon>
        <taxon>Stenosarchaea group</taxon>
        <taxon>Halobacteria</taxon>
        <taxon>Halobacteriales</taxon>
        <taxon>Haloferacaceae</taxon>
        <taxon>Salinigranum</taxon>
    </lineage>
</organism>
<keyword evidence="3" id="KW-1003">Cell membrane</keyword>
<feature type="transmembrane region" description="Helical" evidence="7">
    <location>
        <begin position="104"/>
        <end position="128"/>
    </location>
</feature>
<feature type="domain" description="ABC transmembrane type-1" evidence="8">
    <location>
        <begin position="100"/>
        <end position="290"/>
    </location>
</feature>
<dbReference type="InterPro" id="IPR025966">
    <property type="entry name" value="OppC_N"/>
</dbReference>
<evidence type="ECO:0000259" key="8">
    <source>
        <dbReference type="PROSITE" id="PS50928"/>
    </source>
</evidence>
<evidence type="ECO:0000313" key="9">
    <source>
        <dbReference type="EMBL" id="AUV82878.1"/>
    </source>
</evidence>
<evidence type="ECO:0000256" key="6">
    <source>
        <dbReference type="ARBA" id="ARBA00023136"/>
    </source>
</evidence>
<dbReference type="GO" id="GO:0055085">
    <property type="term" value="P:transmembrane transport"/>
    <property type="evidence" value="ECO:0007669"/>
    <property type="project" value="InterPro"/>
</dbReference>
<keyword evidence="6 7" id="KW-0472">Membrane</keyword>
<keyword evidence="2 7" id="KW-0813">Transport</keyword>
<dbReference type="GO" id="GO:0005886">
    <property type="term" value="C:plasma membrane"/>
    <property type="evidence" value="ECO:0007669"/>
    <property type="project" value="UniProtKB-SubCell"/>
</dbReference>
<feature type="transmembrane region" description="Helical" evidence="7">
    <location>
        <begin position="135"/>
        <end position="156"/>
    </location>
</feature>
<dbReference type="Proteomes" id="UP000236584">
    <property type="component" value="Chromosome"/>
</dbReference>
<evidence type="ECO:0000313" key="10">
    <source>
        <dbReference type="Proteomes" id="UP000236584"/>
    </source>
</evidence>
<accession>A0A2I8VLT6</accession>
<dbReference type="InterPro" id="IPR000515">
    <property type="entry name" value="MetI-like"/>
</dbReference>
<dbReference type="Pfam" id="PF12911">
    <property type="entry name" value="OppC_N"/>
    <property type="match status" value="1"/>
</dbReference>
<dbReference type="Gene3D" id="1.10.3720.10">
    <property type="entry name" value="MetI-like"/>
    <property type="match status" value="1"/>
</dbReference>
<dbReference type="SUPFAM" id="SSF161098">
    <property type="entry name" value="MetI-like"/>
    <property type="match status" value="1"/>
</dbReference>
<reference evidence="9 10" key="1">
    <citation type="submission" date="2018-01" db="EMBL/GenBank/DDBJ databases">
        <title>Complete genome sequence of Salinigranum rubrum GX10T, an extremely halophilic archaeon isolated from a marine solar saltern.</title>
        <authorList>
            <person name="Han S."/>
        </authorList>
    </citation>
    <scope>NUCLEOTIDE SEQUENCE [LARGE SCALE GENOMIC DNA]</scope>
    <source>
        <strain evidence="9 10">GX10</strain>
    </source>
</reference>
<dbReference type="InterPro" id="IPR050366">
    <property type="entry name" value="BP-dependent_transpt_permease"/>
</dbReference>
<feature type="transmembrane region" description="Helical" evidence="7">
    <location>
        <begin position="268"/>
        <end position="289"/>
    </location>
</feature>
<feature type="transmembrane region" description="Helical" evidence="7">
    <location>
        <begin position="37"/>
        <end position="56"/>
    </location>
</feature>
<comment type="subcellular location">
    <subcellularLocation>
        <location evidence="1 7">Cell membrane</location>
        <topology evidence="1 7">Multi-pass membrane protein</topology>
    </subcellularLocation>
</comment>
<dbReference type="EMBL" id="CP026309">
    <property type="protein sequence ID" value="AUV82878.1"/>
    <property type="molecule type" value="Genomic_DNA"/>
</dbReference>
<protein>
    <submittedName>
        <fullName evidence="9">ABC transporter permease</fullName>
    </submittedName>
</protein>
<dbReference type="AlphaFoldDB" id="A0A2I8VLT6"/>
<keyword evidence="4 7" id="KW-0812">Transmembrane</keyword>
<dbReference type="KEGG" id="srub:C2R22_15555"/>
<proteinExistence type="inferred from homology"/>
<comment type="similarity">
    <text evidence="7">Belongs to the binding-protein-dependent transport system permease family.</text>
</comment>
<dbReference type="CDD" id="cd06261">
    <property type="entry name" value="TM_PBP2"/>
    <property type="match status" value="1"/>
</dbReference>
<name>A0A2I8VLT6_9EURY</name>
<evidence type="ECO:0000256" key="7">
    <source>
        <dbReference type="RuleBase" id="RU363032"/>
    </source>
</evidence>
<dbReference type="PANTHER" id="PTHR43386">
    <property type="entry name" value="OLIGOPEPTIDE TRANSPORT SYSTEM PERMEASE PROTEIN APPC"/>
    <property type="match status" value="1"/>
</dbReference>
<evidence type="ECO:0000256" key="5">
    <source>
        <dbReference type="ARBA" id="ARBA00022989"/>
    </source>
</evidence>
<feature type="transmembrane region" description="Helical" evidence="7">
    <location>
        <begin position="213"/>
        <end position="234"/>
    </location>
</feature>
<dbReference type="Pfam" id="PF00528">
    <property type="entry name" value="BPD_transp_1"/>
    <property type="match status" value="1"/>
</dbReference>
<keyword evidence="10" id="KW-1185">Reference proteome</keyword>
<evidence type="ECO:0000256" key="4">
    <source>
        <dbReference type="ARBA" id="ARBA00022692"/>
    </source>
</evidence>
<sequence length="304" mass="33321">MGHMSIANKISGVGESDFAVVFSSTLKKLLRERMTRLAFLCLVFVLLLGLVGPSIAPYEYNAQQRTEEGELLRYVSPSLEYPLGTNDRGEDVASRLLFGARATVITGMLAGTLMLSIGLLIGMVAGYVGGRTEGLLMRFVDLMYGIPFIPFAIVLITFFGAGFYTTIAIIGLVLWRFIARVIRSQVLQIKQREYIMAAKASGASTPWIIRKHILPNIANMAALFFAMGVGLAILEQAGLSFIGVTDPFIPTWGIMLRNAHQSGRVVEAWWWSFPPGIMISVTVLSLYLLGRGYEQATGDDEVVV</sequence>
<dbReference type="PANTHER" id="PTHR43386:SF1">
    <property type="entry name" value="D,D-DIPEPTIDE TRANSPORT SYSTEM PERMEASE PROTEIN DDPC-RELATED"/>
    <property type="match status" value="1"/>
</dbReference>
<dbReference type="PROSITE" id="PS50928">
    <property type="entry name" value="ABC_TM1"/>
    <property type="match status" value="1"/>
</dbReference>
<dbReference type="InterPro" id="IPR035906">
    <property type="entry name" value="MetI-like_sf"/>
</dbReference>
<evidence type="ECO:0000256" key="1">
    <source>
        <dbReference type="ARBA" id="ARBA00004651"/>
    </source>
</evidence>
<evidence type="ECO:0000256" key="3">
    <source>
        <dbReference type="ARBA" id="ARBA00022475"/>
    </source>
</evidence>
<evidence type="ECO:0000256" key="2">
    <source>
        <dbReference type="ARBA" id="ARBA00022448"/>
    </source>
</evidence>
<feature type="transmembrane region" description="Helical" evidence="7">
    <location>
        <begin position="162"/>
        <end position="182"/>
    </location>
</feature>
<keyword evidence="5 7" id="KW-1133">Transmembrane helix</keyword>
<gene>
    <name evidence="9" type="ORF">C2R22_15555</name>
</gene>